<reference evidence="3 4" key="1">
    <citation type="submission" date="2022-01" db="EMBL/GenBank/DDBJ databases">
        <title>A high-quality chromosome-level genome assembly of rohu carp, Labeo rohita.</title>
        <authorList>
            <person name="Arick M.A. II"/>
            <person name="Hsu C.-Y."/>
            <person name="Magbanua Z."/>
            <person name="Pechanova O."/>
            <person name="Grover C."/>
            <person name="Miller E."/>
            <person name="Thrash A."/>
            <person name="Ezzel L."/>
            <person name="Alam S."/>
            <person name="Benzie J."/>
            <person name="Hamilton M."/>
            <person name="Karsi A."/>
            <person name="Lawrence M.L."/>
            <person name="Peterson D.G."/>
        </authorList>
    </citation>
    <scope>NUCLEOTIDE SEQUENCE [LARGE SCALE GENOMIC DNA]</scope>
    <source>
        <strain evidence="4">BAU-BD-2019</strain>
        <tissue evidence="3">Blood</tissue>
    </source>
</reference>
<name>A0ABQ8MF69_LABRO</name>
<gene>
    <name evidence="3" type="ORF">H4Q32_007157</name>
</gene>
<feature type="domain" description="ADGRF3/5-like N-terminal" evidence="2">
    <location>
        <begin position="1924"/>
        <end position="1980"/>
    </location>
</feature>
<evidence type="ECO:0000313" key="3">
    <source>
        <dbReference type="EMBL" id="KAI2661535.1"/>
    </source>
</evidence>
<evidence type="ECO:0000259" key="2">
    <source>
        <dbReference type="Pfam" id="PF25387"/>
    </source>
</evidence>
<evidence type="ECO:0000256" key="1">
    <source>
        <dbReference type="SAM" id="SignalP"/>
    </source>
</evidence>
<feature type="domain" description="ADGRF3/5-like N-terminal" evidence="2">
    <location>
        <begin position="1818"/>
        <end position="1874"/>
    </location>
</feature>
<dbReference type="Proteomes" id="UP000830375">
    <property type="component" value="Unassembled WGS sequence"/>
</dbReference>
<comment type="caution">
    <text evidence="3">The sequence shown here is derived from an EMBL/GenBank/DDBJ whole genome shotgun (WGS) entry which is preliminary data.</text>
</comment>
<evidence type="ECO:0000313" key="4">
    <source>
        <dbReference type="Proteomes" id="UP000830375"/>
    </source>
</evidence>
<feature type="domain" description="ADGRF3/5-like N-terminal" evidence="2">
    <location>
        <begin position="1289"/>
        <end position="1344"/>
    </location>
</feature>
<feature type="domain" description="ADGRF3/5-like N-terminal" evidence="2">
    <location>
        <begin position="1095"/>
        <end position="1151"/>
    </location>
</feature>
<organism evidence="3 4">
    <name type="scientific">Labeo rohita</name>
    <name type="common">Indian major carp</name>
    <name type="synonym">Cyprinus rohita</name>
    <dbReference type="NCBI Taxonomy" id="84645"/>
    <lineage>
        <taxon>Eukaryota</taxon>
        <taxon>Metazoa</taxon>
        <taxon>Chordata</taxon>
        <taxon>Craniata</taxon>
        <taxon>Vertebrata</taxon>
        <taxon>Euteleostomi</taxon>
        <taxon>Actinopterygii</taxon>
        <taxon>Neopterygii</taxon>
        <taxon>Teleostei</taxon>
        <taxon>Ostariophysi</taxon>
        <taxon>Cypriniformes</taxon>
        <taxon>Cyprinidae</taxon>
        <taxon>Labeoninae</taxon>
        <taxon>Labeonini</taxon>
        <taxon>Labeo</taxon>
    </lineage>
</organism>
<keyword evidence="4" id="KW-1185">Reference proteome</keyword>
<dbReference type="EMBL" id="JACTAM010000008">
    <property type="protein sequence ID" value="KAI2661535.1"/>
    <property type="molecule type" value="Genomic_DNA"/>
</dbReference>
<feature type="domain" description="ADGRF3/5-like N-terminal" evidence="2">
    <location>
        <begin position="1712"/>
        <end position="1768"/>
    </location>
</feature>
<accession>A0ABQ8MF69</accession>
<feature type="domain" description="ADGRF3/5-like N-terminal" evidence="2">
    <location>
        <begin position="1395"/>
        <end position="1451"/>
    </location>
</feature>
<dbReference type="InterPro" id="IPR051587">
    <property type="entry name" value="Adhesion_GPCR"/>
</dbReference>
<feature type="domain" description="ADGRF3/5-like N-terminal" evidence="2">
    <location>
        <begin position="777"/>
        <end position="832"/>
    </location>
</feature>
<feature type="domain" description="ADGRF3/5-like N-terminal" evidence="2">
    <location>
        <begin position="2247"/>
        <end position="2301"/>
    </location>
</feature>
<feature type="signal peptide" evidence="1">
    <location>
        <begin position="1"/>
        <end position="28"/>
    </location>
</feature>
<feature type="domain" description="ADGRF3/5-like N-terminal" evidence="2">
    <location>
        <begin position="481"/>
        <end position="537"/>
    </location>
</feature>
<feature type="domain" description="ADGRF3/5-like N-terminal" evidence="2">
    <location>
        <begin position="587"/>
        <end position="643"/>
    </location>
</feature>
<sequence>MAPVTMILRVIIVLYVTLSLKIQNLSHAQTVSEEMLGENTWHMTLPPYLDETGNTLKQDRQANWKSFKYLISIKINASRQMVQDNLRTLLKGFSFPYKVSQNVIITNVNLNTTQPLKLFKYTTDLKINASRGAVIEQLRDLIREQKFPLCIKKSVKISGVNITTVCLSNSNKTQCKCENQYVWSSEQCSKHGVCSPNQNDTCGCIPSLPVDGTFCRPPPAPLKPFKYTINIKTNASREAVIERLKALIHGQKFPVCIKTGMKISGVNITTVCHSNSNKTECKCENQYIWSSEQCSKHGICGPNQNDTCRCITSLPTDGAFCRPPPAPMKAFKYNINIKTNASGEAVIKRLKALIHGQKFPVCIKTSIKISSANITTVCHSNLYKTQCKCENQYVWSSEQCTKHGVCGPSHNDTCRCITSLPTDGKFCRAPSAPLKSFKYTINIKTNSSRDAVIERLRALIHGQKFPMCIKKGMKISSANITTVCHSNPNKTQCKCENQYLWSSEQCFKHGVCGPNQNDTCRCIASLPTDGKFCRPPPAPLKPFKYTINIKINASREAVIERLRALIHGQKFPMCIKTGMKISGVNITTVCLSNSYKTQCKCEHQYVWPFEQCSQYGNCSPSHNDTCRCIDSVPNVGPFCQRTPGPLKSFKYTIDIKINASREAVIERLRALILCLSNPNKTQCKCENQYVWSSEQCSKHGVCGPNQNDTCRCITPLPTDGKFCRPPPAPLKSFRYTIGIKVNASRKAVIERLRALIHGQKFPTCVNKGMKISGVNITTVCHSNPYKTQCKCENQYVWSSEQCSKHGVCGPNHNDTCRCIASLPTDGKFCRPPPVPLKSFKYTINIKTNSSRDAVIERLRALIHGQKFPMCIKKGMKISSANITTVCLSKSNKTQCKCENQYIWSSEQCSKHGKCGPNHNDTCRCIASLPTDRAFCLRKPAPLKSFRYAIDIKINVSREAVIERLRALIRGQKFPMCVKKGIKFSGVNITTVCLSNMSKTYCSCENQYIWSPEQCSKHGICGFSHNDTCRCITSLPTDGTFCRPPPAPLKSFKYSIDIKINVSKEAVKERLRALILGQKFPMCMKKGMKISVVNITTVCLSNVNKTQCKCENQYVWSSEQCSKYDTCGPNHNDTCRCITSLPTDGAFCRPPPAPLKSFKYTIDIKINASREAVIKRLRALIHGQKFPTCIQKDMKISGANITTVCVSNLNKTQCKCENQYVWSSEQCSKHGVCGPNQNDTCRCISSLPTVGTLCQSPPEAVIERLKALIHGQKFPTCIKKGMKISSANITTVCLSKSNKTQCKCENQYVWSTEQCSKHGVCGPSHNDTCRCITSLPTDGAFCRQPPAPLKSFKYTIDIKINASREVVIKRLRALIHGQKFPTCIQKDMEISGVNITTVCLLNQNKTQCTCENQYIWSSEQCSKHVVCGPNQNDTCRCITFLPTDGAFCRPPPAPLKSFRYTIDIKINASREAVIERLRALIHGQKFPTCAKKGMKISGANITTVCLSNVNKTQCKCENQYVWSSEQCSKHSVCGPNHNDTCRCITSLPTDGMFCRPPPAPLKPFRYTIDIKINASRKAVTEHLRALIHGQKFSTCIKKGMKISNVNITTVCLSDLNKTQCKCENQYVWSSEQCSKHGICGHHKTHLEEFASLPNVWTLCRPPPAPLKLFKYTINIKINASREAVIKRLRSLIHGQKFPTCIKKGMKISGVNITTVCLTNSSKTQCKCENQYVWSTEQCTKHGICSPNKNDTYGCITSIPTDGMFCRPPPAPLKSFKYTIDIKMNSSKHAVIEHLRAFIHKQKFPVCIKKGMKISVVNITTVCLSNANKTQCKCENQYVWSSEQCSKHGVCGPNKNDTCRCITSLPAEGVFCRPPPAPLKSFKYTINININASKDAIIERLRALIHGQNFPTCIKKGMKISGANITTVCLSNANKTMCKCENQYVWSSEQCSKHGVCGLNQNDTCRCIASPPANEMFCQRPPAPLKSFKYTINIKINASKDALIKRLRALIHGQKFPTCVKRGIKISGVNITTVCLSNVNKTQCKCENQYVWSSEQCSKHDICGHNQNDSCGCIASLPADGMFCRAPPDHFASEWQGSFKYTIDIKINASREAVIERLRALIRGQKFPMCIKKGMKISGANITTVCLSNVNKTQCKCENQYIWSSEQCSKHGVCGPNHNNTCRCITSLPTDGKFCWPPPAPLKSFKYTIDIKINASKKAVIERLRALILGQKFPMCIKKGMKVSGVNITTVCVSNLNKTQCKCENQYIWSSEQCSKHGTCGPNHNDTCRCITSLPAEGTFCHTPSGKEVSLCLKSRVTVNVIVKSDADLD</sequence>
<feature type="domain" description="ADGRF3/5-like N-terminal" evidence="2">
    <location>
        <begin position="163"/>
        <end position="219"/>
    </location>
</feature>
<dbReference type="InterPro" id="IPR057400">
    <property type="entry name" value="ADGRF3/5_N"/>
</dbReference>
<feature type="domain" description="ADGRF3/5-like N-terminal" evidence="2">
    <location>
        <begin position="883"/>
        <end position="938"/>
    </location>
</feature>
<feature type="chain" id="PRO_5045042318" evidence="1">
    <location>
        <begin position="29"/>
        <end position="2328"/>
    </location>
</feature>
<feature type="domain" description="ADGRF3/5-like N-terminal" evidence="2">
    <location>
        <begin position="989"/>
        <end position="1045"/>
    </location>
</feature>
<dbReference type="PANTHER" id="PTHR45813:SF1">
    <property type="entry name" value="ADHESION G PROTEIN-COUPLED RECEPTOR F4"/>
    <property type="match status" value="1"/>
</dbReference>
<feature type="domain" description="ADGRF3/5-like N-terminal" evidence="2">
    <location>
        <begin position="1201"/>
        <end position="1257"/>
    </location>
</feature>
<feature type="domain" description="ADGRF3/5-like N-terminal" evidence="2">
    <location>
        <begin position="2030"/>
        <end position="2086"/>
    </location>
</feature>
<protein>
    <submittedName>
        <fullName evidence="3">Adhesion G protein-coupled receptor F5</fullName>
    </submittedName>
</protein>
<feature type="domain" description="ADGRF3/5-like N-terminal" evidence="2">
    <location>
        <begin position="269"/>
        <end position="325"/>
    </location>
</feature>
<feature type="domain" description="ADGRF3/5-like N-terminal" evidence="2">
    <location>
        <begin position="1501"/>
        <end position="1557"/>
    </location>
</feature>
<feature type="domain" description="ADGRF3/5-like N-terminal" evidence="2">
    <location>
        <begin position="375"/>
        <end position="429"/>
    </location>
</feature>
<feature type="domain" description="ADGRF3/5-like N-terminal" evidence="2">
    <location>
        <begin position="674"/>
        <end position="727"/>
    </location>
</feature>
<keyword evidence="3" id="KW-0675">Receptor</keyword>
<feature type="domain" description="ADGRF3/5-like N-terminal" evidence="2">
    <location>
        <begin position="2141"/>
        <end position="2196"/>
    </location>
</feature>
<proteinExistence type="predicted"/>
<keyword evidence="1" id="KW-0732">Signal</keyword>
<dbReference type="Pfam" id="PF25387">
    <property type="entry name" value="ADGRF3_N"/>
    <property type="match status" value="20"/>
</dbReference>
<dbReference type="PANTHER" id="PTHR45813">
    <property type="entry name" value="IG-LIKE DOMAIN-CONTAINING PROTEIN"/>
    <property type="match status" value="1"/>
</dbReference>